<dbReference type="AlphaFoldDB" id="A0A3G3JVH3"/>
<name>A0A3G3JVH3_9BACL</name>
<dbReference type="InterPro" id="IPR013656">
    <property type="entry name" value="PAS_4"/>
</dbReference>
<evidence type="ECO:0000256" key="1">
    <source>
        <dbReference type="ARBA" id="ARBA00000085"/>
    </source>
</evidence>
<dbReference type="EMBL" id="CP033433">
    <property type="protein sequence ID" value="AYQ72235.1"/>
    <property type="molecule type" value="Genomic_DNA"/>
</dbReference>
<gene>
    <name evidence="12" type="ORF">EAV92_06420</name>
</gene>
<feature type="domain" description="PAS" evidence="10">
    <location>
        <begin position="125"/>
        <end position="197"/>
    </location>
</feature>
<evidence type="ECO:0000256" key="8">
    <source>
        <dbReference type="ARBA" id="ARBA00023012"/>
    </source>
</evidence>
<feature type="domain" description="PAC" evidence="11">
    <location>
        <begin position="199"/>
        <end position="251"/>
    </location>
</feature>
<keyword evidence="6" id="KW-0418">Kinase</keyword>
<dbReference type="Proteomes" id="UP000269097">
    <property type="component" value="Chromosome"/>
</dbReference>
<sequence>MVREFLDSLEMAVWSYDVAQDRITVSPGLQALYGYEQEDFDADPFLWRKLTVSEDQHIVADHLRKIHSGIGGTFEHRIVRKSGEIRWLQCMATPVMDGEGCVRKVYGINHDITDKKSMQASLEREREQINELLDSTDVAVWSYNCARGEFDYITNAVQRITGYPLDRFQDLKSWHEIVYPDDARHYGAEFEKLKKSKRGAIEYRIVRADGQLRWVHVKVVLIPGDTMDGGRYEGLMLDVTDRKSMEDALKRSEQKYKSLFDHHPDSIVELDPSGNIRAMNRSALDTLGVSGMDEGIFRYPEFMSEEGINKATAHYRSTLNGEAQRFELATLHSEGHFADWDVRMIPIIVNGEVDGIFMIGNEITARVKAEKSLAASEAMHRVITDNMQDFISVIDLDGRFLYASPSYAKRLGRDPHSLISTSAFELIIPEDREFAACSISQILLYNGDLQARIRCIHANGSLLHLEWIGSPVRDDAGRIVSIVVVGRDITEQVRVENKLIESEKRYRRLIELSPVPIVSHKDGIVTYINQAGLKLFGADGTDGPGGMIGRPALDVVVPQQTGIAISRMEQSKSSKFVGPMEYRLIRLDGRTIDVELTSIYDDETESNLVVVHDVTEPKKMQAALRESEERYRRMVELSPMAIVVYKGNRITYANPTSLRIVGASNLEEILDLDPISFVHPRYRELVRGRMVQTLREGHSPPAEYELIGLDGRIVDASVTAIYDAVSETVLLVFMDVTARKQAERALMESEETNSRLVQLFPEAIVLHSDYRFEYVNPAACQLFGIAEHEPPNLDVLVCIHPDDREKACIRLNKVYDEGYTSPLVEQRIVRLDGSHVPVEVISAPISYRGKKAAISVFRDITERTRAEELRGLAERRLIESRDRYFFLQASLDRFSNDLFGHVDVTELERRLVQEVRTVLQADLVSLVETDENDGIRVINGSVLREEAQAVLRERSRASQSICEMMAYPGGYLLKIVEIRGHSYWLCIGEMPPSLSQMPTRIWLETICRYVSVLYDNFRVIEDLTRELKESTKQEPAPSWLLRLLFKLNEHERKRLSQDLHDAALQEQIIWYRKLDQLMANPAVSDELRVDMERIAQGLLDVIYQIRITCIDLRPPMLKEEGLVASLESLFEFTQMRTDYAIRFQTNEFRAELNEEQSIGLYRIVQELLANATKHSNAAKVSFSLSQPANWVQLVYEDDGIGMDMKKVEDTFVSMGMYGMRERVHSLNGKIVFRSKPNEGLTIYIRIPMSKQKEADRRD</sequence>
<dbReference type="GO" id="GO:0004673">
    <property type="term" value="F:protein histidine kinase activity"/>
    <property type="evidence" value="ECO:0007669"/>
    <property type="project" value="UniProtKB-EC"/>
</dbReference>
<feature type="domain" description="PAC" evidence="11">
    <location>
        <begin position="449"/>
        <end position="501"/>
    </location>
</feature>
<dbReference type="EC" id="2.7.13.3" evidence="2"/>
<dbReference type="CDD" id="cd16917">
    <property type="entry name" value="HATPase_UhpB-NarQ-NarX-like"/>
    <property type="match status" value="1"/>
</dbReference>
<dbReference type="InterPro" id="IPR005467">
    <property type="entry name" value="His_kinase_dom"/>
</dbReference>
<comment type="catalytic activity">
    <reaction evidence="1">
        <text>ATP + protein L-histidine = ADP + protein N-phospho-L-histidine.</text>
        <dbReference type="EC" id="2.7.13.3"/>
    </reaction>
</comment>
<evidence type="ECO:0000259" key="10">
    <source>
        <dbReference type="PROSITE" id="PS50112"/>
    </source>
</evidence>
<dbReference type="InterPro" id="IPR001610">
    <property type="entry name" value="PAC"/>
</dbReference>
<evidence type="ECO:0000256" key="5">
    <source>
        <dbReference type="ARBA" id="ARBA00022741"/>
    </source>
</evidence>
<evidence type="ECO:0000256" key="3">
    <source>
        <dbReference type="ARBA" id="ARBA00022553"/>
    </source>
</evidence>
<feature type="domain" description="PAS" evidence="10">
    <location>
        <begin position="376"/>
        <end position="446"/>
    </location>
</feature>
<feature type="domain" description="PAC" evidence="11">
    <location>
        <begin position="72"/>
        <end position="124"/>
    </location>
</feature>
<feature type="domain" description="PAS" evidence="10">
    <location>
        <begin position="627"/>
        <end position="697"/>
    </location>
</feature>
<dbReference type="KEGG" id="coh:EAV92_06420"/>
<dbReference type="Pfam" id="PF13426">
    <property type="entry name" value="PAS_9"/>
    <property type="match status" value="2"/>
</dbReference>
<keyword evidence="7" id="KW-0067">ATP-binding</keyword>
<dbReference type="RefSeq" id="WP_123040295.1">
    <property type="nucleotide sequence ID" value="NZ_CP033433.1"/>
</dbReference>
<evidence type="ECO:0000259" key="11">
    <source>
        <dbReference type="PROSITE" id="PS50113"/>
    </source>
</evidence>
<dbReference type="CDD" id="cd00130">
    <property type="entry name" value="PAS"/>
    <property type="match status" value="6"/>
</dbReference>
<evidence type="ECO:0000313" key="13">
    <source>
        <dbReference type="Proteomes" id="UP000269097"/>
    </source>
</evidence>
<evidence type="ECO:0000259" key="9">
    <source>
        <dbReference type="PROSITE" id="PS50109"/>
    </source>
</evidence>
<evidence type="ECO:0000256" key="7">
    <source>
        <dbReference type="ARBA" id="ARBA00022840"/>
    </source>
</evidence>
<evidence type="ECO:0000256" key="2">
    <source>
        <dbReference type="ARBA" id="ARBA00012438"/>
    </source>
</evidence>
<dbReference type="InterPro" id="IPR035965">
    <property type="entry name" value="PAS-like_dom_sf"/>
</dbReference>
<dbReference type="GO" id="GO:0000160">
    <property type="term" value="P:phosphorelay signal transduction system"/>
    <property type="evidence" value="ECO:0007669"/>
    <property type="project" value="UniProtKB-KW"/>
</dbReference>
<feature type="domain" description="Histidine kinase" evidence="9">
    <location>
        <begin position="1160"/>
        <end position="1250"/>
    </location>
</feature>
<dbReference type="InterPro" id="IPR000700">
    <property type="entry name" value="PAS-assoc_C"/>
</dbReference>
<dbReference type="SMART" id="SM00387">
    <property type="entry name" value="HATPase_c"/>
    <property type="match status" value="1"/>
</dbReference>
<dbReference type="PROSITE" id="PS50112">
    <property type="entry name" value="PAS"/>
    <property type="match status" value="4"/>
</dbReference>
<feature type="domain" description="PAS" evidence="10">
    <location>
        <begin position="749"/>
        <end position="818"/>
    </location>
</feature>
<proteinExistence type="predicted"/>
<evidence type="ECO:0000313" key="12">
    <source>
        <dbReference type="EMBL" id="AYQ72235.1"/>
    </source>
</evidence>
<dbReference type="InterPro" id="IPR003594">
    <property type="entry name" value="HATPase_dom"/>
</dbReference>
<dbReference type="GO" id="GO:0005524">
    <property type="term" value="F:ATP binding"/>
    <property type="evidence" value="ECO:0007669"/>
    <property type="project" value="UniProtKB-KW"/>
</dbReference>
<dbReference type="PANTHER" id="PTHR43304">
    <property type="entry name" value="PHYTOCHROME-LIKE PROTEIN CPH1"/>
    <property type="match status" value="1"/>
</dbReference>
<dbReference type="SMART" id="SM00086">
    <property type="entry name" value="PAC"/>
    <property type="match status" value="7"/>
</dbReference>
<dbReference type="Gene3D" id="3.30.565.10">
    <property type="entry name" value="Histidine kinase-like ATPase, C-terminal domain"/>
    <property type="match status" value="1"/>
</dbReference>
<keyword evidence="8" id="KW-0902">Two-component regulatory system</keyword>
<dbReference type="Pfam" id="PF08448">
    <property type="entry name" value="PAS_4"/>
    <property type="match status" value="2"/>
</dbReference>
<dbReference type="SUPFAM" id="SSF55785">
    <property type="entry name" value="PYP-like sensor domain (PAS domain)"/>
    <property type="match status" value="7"/>
</dbReference>
<keyword evidence="3" id="KW-0597">Phosphoprotein</keyword>
<dbReference type="SMART" id="SM00091">
    <property type="entry name" value="PAS"/>
    <property type="match status" value="7"/>
</dbReference>
<dbReference type="InterPro" id="IPR036890">
    <property type="entry name" value="HATPase_C_sf"/>
</dbReference>
<keyword evidence="5" id="KW-0547">Nucleotide-binding</keyword>
<feature type="domain" description="PAC" evidence="11">
    <location>
        <begin position="700"/>
        <end position="748"/>
    </location>
</feature>
<dbReference type="Gene3D" id="3.30.450.20">
    <property type="entry name" value="PAS domain"/>
    <property type="match status" value="7"/>
</dbReference>
<dbReference type="PROSITE" id="PS50109">
    <property type="entry name" value="HIS_KIN"/>
    <property type="match status" value="1"/>
</dbReference>
<dbReference type="InterPro" id="IPR013655">
    <property type="entry name" value="PAS_fold_3"/>
</dbReference>
<organism evidence="12 13">
    <name type="scientific">Cohnella candidum</name>
    <dbReference type="NCBI Taxonomy" id="2674991"/>
    <lineage>
        <taxon>Bacteria</taxon>
        <taxon>Bacillati</taxon>
        <taxon>Bacillota</taxon>
        <taxon>Bacilli</taxon>
        <taxon>Bacillales</taxon>
        <taxon>Paenibacillaceae</taxon>
        <taxon>Cohnella</taxon>
    </lineage>
</organism>
<evidence type="ECO:0000256" key="6">
    <source>
        <dbReference type="ARBA" id="ARBA00022777"/>
    </source>
</evidence>
<feature type="domain" description="PAC" evidence="11">
    <location>
        <begin position="578"/>
        <end position="626"/>
    </location>
</feature>
<dbReference type="Pfam" id="PF13188">
    <property type="entry name" value="PAS_8"/>
    <property type="match status" value="1"/>
</dbReference>
<dbReference type="PANTHER" id="PTHR43304:SF1">
    <property type="entry name" value="PAC DOMAIN-CONTAINING PROTEIN"/>
    <property type="match status" value="1"/>
</dbReference>
<dbReference type="Pfam" id="PF02518">
    <property type="entry name" value="HATPase_c"/>
    <property type="match status" value="1"/>
</dbReference>
<dbReference type="InterPro" id="IPR052162">
    <property type="entry name" value="Sensor_kinase/Photoreceptor"/>
</dbReference>
<dbReference type="InterPro" id="IPR000014">
    <property type="entry name" value="PAS"/>
</dbReference>
<dbReference type="Pfam" id="PF08447">
    <property type="entry name" value="PAS_3"/>
    <property type="match status" value="2"/>
</dbReference>
<reference evidence="12 13" key="1">
    <citation type="submission" date="2018-10" db="EMBL/GenBank/DDBJ databases">
        <title>Genome Sequence of Cohnella sp.</title>
        <authorList>
            <person name="Srinivasan S."/>
            <person name="Kim M.K."/>
        </authorList>
    </citation>
    <scope>NUCLEOTIDE SEQUENCE [LARGE SCALE GENOMIC DNA]</scope>
    <source>
        <strain evidence="12 13">18JY8-7</strain>
    </source>
</reference>
<dbReference type="NCBIfam" id="TIGR00229">
    <property type="entry name" value="sensory_box"/>
    <property type="match status" value="7"/>
</dbReference>
<dbReference type="SUPFAM" id="SSF55874">
    <property type="entry name" value="ATPase domain of HSP90 chaperone/DNA topoisomerase II/histidine kinase"/>
    <property type="match status" value="1"/>
</dbReference>
<keyword evidence="4" id="KW-0808">Transferase</keyword>
<protein>
    <recommendedName>
        <fullName evidence="2">histidine kinase</fullName>
        <ecNumber evidence="2">2.7.13.3</ecNumber>
    </recommendedName>
</protein>
<evidence type="ECO:0000256" key="4">
    <source>
        <dbReference type="ARBA" id="ARBA00022679"/>
    </source>
</evidence>
<keyword evidence="13" id="KW-1185">Reference proteome</keyword>
<dbReference type="PROSITE" id="PS50113">
    <property type="entry name" value="PAC"/>
    <property type="match status" value="5"/>
</dbReference>
<accession>A0A3G3JVH3</accession>